<feature type="domain" description="Gfo/Idh/MocA-like oxidoreductase N-terminal" evidence="1">
    <location>
        <begin position="4"/>
        <end position="123"/>
    </location>
</feature>
<feature type="domain" description="GFO/IDH/MocA-like oxidoreductase" evidence="2">
    <location>
        <begin position="134"/>
        <end position="268"/>
    </location>
</feature>
<dbReference type="InterPro" id="IPR052515">
    <property type="entry name" value="Gfo/Idh/MocA_Oxidoreductase"/>
</dbReference>
<dbReference type="Proteomes" id="UP000254707">
    <property type="component" value="Unassembled WGS sequence"/>
</dbReference>
<evidence type="ECO:0000313" key="4">
    <source>
        <dbReference type="Proteomes" id="UP000254707"/>
    </source>
</evidence>
<dbReference type="PANTHER" id="PTHR43249">
    <property type="entry name" value="UDP-N-ACETYL-2-AMINO-2-DEOXY-D-GLUCURONATE OXIDASE"/>
    <property type="match status" value="1"/>
</dbReference>
<dbReference type="EMBL" id="UHED01000001">
    <property type="protein sequence ID" value="SUM84267.1"/>
    <property type="molecule type" value="Genomic_DNA"/>
</dbReference>
<dbReference type="Pfam" id="PF01408">
    <property type="entry name" value="GFO_IDH_MocA"/>
    <property type="match status" value="1"/>
</dbReference>
<dbReference type="SUPFAM" id="SSF51735">
    <property type="entry name" value="NAD(P)-binding Rossmann-fold domains"/>
    <property type="match status" value="1"/>
</dbReference>
<reference evidence="3 4" key="1">
    <citation type="submission" date="2018-06" db="EMBL/GenBank/DDBJ databases">
        <authorList>
            <consortium name="Pathogen Informatics"/>
            <person name="Doyle S."/>
        </authorList>
    </citation>
    <scope>NUCLEOTIDE SEQUENCE [LARGE SCALE GENOMIC DNA]</scope>
    <source>
        <strain evidence="3 4">NCTC7688</strain>
    </source>
</reference>
<protein>
    <submittedName>
        <fullName evidence="3">NADH-dependent dehydrogenase</fullName>
        <ecNumber evidence="3">1.-.-.-</ecNumber>
    </submittedName>
</protein>
<proteinExistence type="predicted"/>
<gene>
    <name evidence="3" type="primary">ycjS_1</name>
    <name evidence="3" type="ORF">NCTC7688_02395</name>
</gene>
<dbReference type="Gene3D" id="3.40.50.720">
    <property type="entry name" value="NAD(P)-binding Rossmann-like Domain"/>
    <property type="match status" value="1"/>
</dbReference>
<organism evidence="3 4">
    <name type="scientific">Staphylococcus saprophyticus</name>
    <dbReference type="NCBI Taxonomy" id="29385"/>
    <lineage>
        <taxon>Bacteria</taxon>
        <taxon>Bacillati</taxon>
        <taxon>Bacillota</taxon>
        <taxon>Bacilli</taxon>
        <taxon>Bacillales</taxon>
        <taxon>Staphylococcaceae</taxon>
        <taxon>Staphylococcus</taxon>
    </lineage>
</organism>
<name>A0A380HQM6_STASA</name>
<dbReference type="Gene3D" id="3.30.360.10">
    <property type="entry name" value="Dihydrodipicolinate Reductase, domain 2"/>
    <property type="match status" value="1"/>
</dbReference>
<dbReference type="AlphaFoldDB" id="A0A380HQM6"/>
<dbReference type="GO" id="GO:0000166">
    <property type="term" value="F:nucleotide binding"/>
    <property type="evidence" value="ECO:0007669"/>
    <property type="project" value="InterPro"/>
</dbReference>
<evidence type="ECO:0000259" key="2">
    <source>
        <dbReference type="Pfam" id="PF22725"/>
    </source>
</evidence>
<dbReference type="InterPro" id="IPR000683">
    <property type="entry name" value="Gfo/Idh/MocA-like_OxRdtase_N"/>
</dbReference>
<accession>A0A380HQM6</accession>
<dbReference type="InterPro" id="IPR055170">
    <property type="entry name" value="GFO_IDH_MocA-like_dom"/>
</dbReference>
<dbReference type="GO" id="GO:0016491">
    <property type="term" value="F:oxidoreductase activity"/>
    <property type="evidence" value="ECO:0007669"/>
    <property type="project" value="UniProtKB-KW"/>
</dbReference>
<dbReference type="InterPro" id="IPR036291">
    <property type="entry name" value="NAD(P)-bd_dom_sf"/>
</dbReference>
<keyword evidence="3" id="KW-0560">Oxidoreductase</keyword>
<sequence>MEKLKIGIIGCGGIARNRHIPAFQQLNHLADVVAVQDINFELAKSVAQSHQIQNVYETYHAIFEHVDAVAVCTPNKYHAEISIAALEAGVHVFCEKPMAMNPSECEKMINTAEKVNKILAIGYHYRFTDVAINAKNAVDKGVLGDPLVTRVQAMRRRKVPGWGVFTNKALQGGGSLIDYGCHMLDLSLWLLNDIAPVEVIGKTYNRLSKIPNQINDWGAFDNESFDVDDHVTSYITFNDGSTLLFECSWSANIKEDMRHLSISGVDGGLNLYPFEIYQPRLGTYFIEQAQAEHDEEIAAQRQAKNFVDSCLGYESLVVQPMQAMQINILIDAIYQSSKIGQSVRLAKV</sequence>
<evidence type="ECO:0000313" key="3">
    <source>
        <dbReference type="EMBL" id="SUM84267.1"/>
    </source>
</evidence>
<dbReference type="Pfam" id="PF22725">
    <property type="entry name" value="GFO_IDH_MocA_C3"/>
    <property type="match status" value="1"/>
</dbReference>
<dbReference type="EC" id="1.-.-.-" evidence="3"/>
<dbReference type="RefSeq" id="WP_115340702.1">
    <property type="nucleotide sequence ID" value="NZ_UHED01000001.1"/>
</dbReference>
<dbReference type="SUPFAM" id="SSF55347">
    <property type="entry name" value="Glyceraldehyde-3-phosphate dehydrogenase-like, C-terminal domain"/>
    <property type="match status" value="1"/>
</dbReference>
<evidence type="ECO:0000259" key="1">
    <source>
        <dbReference type="Pfam" id="PF01408"/>
    </source>
</evidence>
<dbReference type="PANTHER" id="PTHR43249:SF1">
    <property type="entry name" value="D-GLUCOSIDE 3-DEHYDROGENASE"/>
    <property type="match status" value="1"/>
</dbReference>